<comment type="caution">
    <text evidence="15">The sequence shown here is derived from an EMBL/GenBank/DDBJ whole genome shotgun (WGS) entry which is preliminary data.</text>
</comment>
<dbReference type="Proteomes" id="UP000326939">
    <property type="component" value="Chromosome 5"/>
</dbReference>
<dbReference type="SMART" id="SM00184">
    <property type="entry name" value="RING"/>
    <property type="match status" value="1"/>
</dbReference>
<organism evidence="15 16">
    <name type="scientific">Salix brachista</name>
    <dbReference type="NCBI Taxonomy" id="2182728"/>
    <lineage>
        <taxon>Eukaryota</taxon>
        <taxon>Viridiplantae</taxon>
        <taxon>Streptophyta</taxon>
        <taxon>Embryophyta</taxon>
        <taxon>Tracheophyta</taxon>
        <taxon>Spermatophyta</taxon>
        <taxon>Magnoliopsida</taxon>
        <taxon>eudicotyledons</taxon>
        <taxon>Gunneridae</taxon>
        <taxon>Pentapetalae</taxon>
        <taxon>rosids</taxon>
        <taxon>fabids</taxon>
        <taxon>Malpighiales</taxon>
        <taxon>Salicaceae</taxon>
        <taxon>Saliceae</taxon>
        <taxon>Salix</taxon>
    </lineage>
</organism>
<accession>A0A5N5MPE6</accession>
<comment type="similarity">
    <text evidence="11">Belongs to the RING-type zinc finger family. LOG2 subfamily.</text>
</comment>
<dbReference type="InterPro" id="IPR058981">
    <property type="entry name" value="MGRN1/RNF157-like_N"/>
</dbReference>
<sequence>MGSASSRQRRNHRQNNHIHHHQNPQHPSLPSSTSTTPIHQPPSFSNTSNTNNLNPQNSSIPYSNNSLTNTPPSLLPPPTPPLQQPQSYYFAANAPYSTPMIPTGSGYGSCSYRLPPPPSNLPFNNNGWGSYNYHQSGFMGPPLQPSTQVRHHNSGLVQPPRYVEHNQAKTIKNAVNVNKASIKVVADENNLGSHLVSFTFDAVVDGSCNCIEITIVDGVGWNSVCNNVVYEIAFEFESKLVLNGYGNCLKNIGALMSTQELPYGPFVSITIFYFAKEGDNCTFVPVYPEIYVPRKIPFEKGVGQKFSQPSGSGIDLGFFELDQLSKPSPGEDIFPLVIFAEASSPSLSTSTSQEPEKPLPPMSTHAQITEAILDKNNEGHFQVKVIKQILWIEGIRYELREIFGIANSDGAGVDETDSGKECIICMTEPKDTAVLPCRHMCLCSGCAKELRSRSDRCPICRQPIQELMEIKLILNKEPVGHGARVA</sequence>
<evidence type="ECO:0000259" key="14">
    <source>
        <dbReference type="PROSITE" id="PS50089"/>
    </source>
</evidence>
<evidence type="ECO:0000256" key="4">
    <source>
        <dbReference type="ARBA" id="ARBA00022679"/>
    </source>
</evidence>
<evidence type="ECO:0000256" key="3">
    <source>
        <dbReference type="ARBA" id="ARBA00012483"/>
    </source>
</evidence>
<dbReference type="GO" id="GO:0061630">
    <property type="term" value="F:ubiquitin protein ligase activity"/>
    <property type="evidence" value="ECO:0007669"/>
    <property type="project" value="UniProtKB-EC"/>
</dbReference>
<feature type="region of interest" description="Disordered" evidence="13">
    <location>
        <begin position="1"/>
        <end position="86"/>
    </location>
</feature>
<dbReference type="PANTHER" id="PTHR22996:SF4">
    <property type="entry name" value="E3 UBIQUITIN-PROTEIN LIGASE LUL4-RELATED"/>
    <property type="match status" value="1"/>
</dbReference>
<dbReference type="CDD" id="cd16789">
    <property type="entry name" value="mRING-HC-C3HC5_MGRN1-like"/>
    <property type="match status" value="1"/>
</dbReference>
<keyword evidence="6" id="KW-0479">Metal-binding</keyword>
<feature type="domain" description="RING-type" evidence="14">
    <location>
        <begin position="422"/>
        <end position="461"/>
    </location>
</feature>
<dbReference type="GO" id="GO:0008270">
    <property type="term" value="F:zinc ion binding"/>
    <property type="evidence" value="ECO:0007669"/>
    <property type="project" value="UniProtKB-KW"/>
</dbReference>
<dbReference type="EMBL" id="VDCV01000005">
    <property type="protein sequence ID" value="KAB5556273.1"/>
    <property type="molecule type" value="Genomic_DNA"/>
</dbReference>
<evidence type="ECO:0000256" key="7">
    <source>
        <dbReference type="ARBA" id="ARBA00022771"/>
    </source>
</evidence>
<dbReference type="PROSITE" id="PS50089">
    <property type="entry name" value="ZF_RING_2"/>
    <property type="match status" value="1"/>
</dbReference>
<dbReference type="InterPro" id="IPR013083">
    <property type="entry name" value="Znf_RING/FYVE/PHD"/>
</dbReference>
<evidence type="ECO:0000256" key="11">
    <source>
        <dbReference type="ARBA" id="ARBA00025721"/>
    </source>
</evidence>
<dbReference type="AlphaFoldDB" id="A0A5N5MPE6"/>
<keyword evidence="8" id="KW-0833">Ubl conjugation pathway</keyword>
<feature type="compositionally biased region" description="Low complexity" evidence="13">
    <location>
        <begin position="24"/>
        <end position="72"/>
    </location>
</feature>
<gene>
    <name evidence="15" type="ORF">DKX38_007182</name>
</gene>
<evidence type="ECO:0000256" key="9">
    <source>
        <dbReference type="ARBA" id="ARBA00022833"/>
    </source>
</evidence>
<dbReference type="Pfam" id="PF26192">
    <property type="entry name" value="RNF157-like_N"/>
    <property type="match status" value="2"/>
</dbReference>
<dbReference type="EC" id="2.3.2.27" evidence="3"/>
<evidence type="ECO:0000256" key="1">
    <source>
        <dbReference type="ARBA" id="ARBA00000900"/>
    </source>
</evidence>
<proteinExistence type="inferred from homology"/>
<keyword evidence="10" id="KW-0449">Lipoprotein</keyword>
<keyword evidence="16" id="KW-1185">Reference proteome</keyword>
<keyword evidence="7 12" id="KW-0863">Zinc-finger</keyword>
<evidence type="ECO:0000256" key="13">
    <source>
        <dbReference type="SAM" id="MobiDB-lite"/>
    </source>
</evidence>
<dbReference type="InterPro" id="IPR001841">
    <property type="entry name" value="Znf_RING"/>
</dbReference>
<evidence type="ECO:0000256" key="6">
    <source>
        <dbReference type="ARBA" id="ARBA00022723"/>
    </source>
</evidence>
<dbReference type="InterPro" id="IPR045194">
    <property type="entry name" value="MGRN1/RNF157-like"/>
</dbReference>
<evidence type="ECO:0000256" key="12">
    <source>
        <dbReference type="PROSITE-ProRule" id="PRU00175"/>
    </source>
</evidence>
<evidence type="ECO:0000256" key="5">
    <source>
        <dbReference type="ARBA" id="ARBA00022707"/>
    </source>
</evidence>
<feature type="compositionally biased region" description="Pro residues" evidence="13">
    <location>
        <begin position="73"/>
        <end position="83"/>
    </location>
</feature>
<dbReference type="SUPFAM" id="SSF57850">
    <property type="entry name" value="RING/U-box"/>
    <property type="match status" value="1"/>
</dbReference>
<feature type="compositionally biased region" description="Basic residues" evidence="13">
    <location>
        <begin position="7"/>
        <end position="23"/>
    </location>
</feature>
<dbReference type="PANTHER" id="PTHR22996">
    <property type="entry name" value="MAHOGUNIN"/>
    <property type="match status" value="1"/>
</dbReference>
<dbReference type="FunFam" id="3.30.40.10:FF:000115">
    <property type="entry name" value="probable E3 ubiquitin-protein ligase LOG2"/>
    <property type="match status" value="1"/>
</dbReference>
<evidence type="ECO:0000313" key="16">
    <source>
        <dbReference type="Proteomes" id="UP000326939"/>
    </source>
</evidence>
<dbReference type="Gene3D" id="3.30.40.10">
    <property type="entry name" value="Zinc/RING finger domain, C3HC4 (zinc finger)"/>
    <property type="match status" value="1"/>
</dbReference>
<keyword evidence="5" id="KW-0519">Myristate</keyword>
<dbReference type="InterPro" id="IPR045195">
    <property type="entry name" value="LOG2-like_mRING_C3HC5"/>
</dbReference>
<name>A0A5N5MPE6_9ROSI</name>
<evidence type="ECO:0000313" key="15">
    <source>
        <dbReference type="EMBL" id="KAB5556273.1"/>
    </source>
</evidence>
<reference evidence="16" key="1">
    <citation type="journal article" date="2019" name="Gigascience">
        <title>De novo genome assembly of the endangered Acer yangbiense, a plant species with extremely small populations endemic to Yunnan Province, China.</title>
        <authorList>
            <person name="Yang J."/>
            <person name="Wariss H.M."/>
            <person name="Tao L."/>
            <person name="Zhang R."/>
            <person name="Yun Q."/>
            <person name="Hollingsworth P."/>
            <person name="Dao Z."/>
            <person name="Luo G."/>
            <person name="Guo H."/>
            <person name="Ma Y."/>
            <person name="Sun W."/>
        </authorList>
    </citation>
    <scope>NUCLEOTIDE SEQUENCE [LARGE SCALE GENOMIC DNA]</scope>
    <source>
        <strain evidence="16">cv. br00</strain>
    </source>
</reference>
<dbReference type="GO" id="GO:0016567">
    <property type="term" value="P:protein ubiquitination"/>
    <property type="evidence" value="ECO:0007669"/>
    <property type="project" value="TreeGrafter"/>
</dbReference>
<evidence type="ECO:0000256" key="8">
    <source>
        <dbReference type="ARBA" id="ARBA00022786"/>
    </source>
</evidence>
<comment type="pathway">
    <text evidence="2">Protein modification; protein ubiquitination.</text>
</comment>
<comment type="catalytic activity">
    <reaction evidence="1">
        <text>S-ubiquitinyl-[E2 ubiquitin-conjugating enzyme]-L-cysteine + [acceptor protein]-L-lysine = [E2 ubiquitin-conjugating enzyme]-L-cysteine + N(6)-ubiquitinyl-[acceptor protein]-L-lysine.</text>
        <dbReference type="EC" id="2.3.2.27"/>
    </reaction>
</comment>
<keyword evidence="4" id="KW-0808">Transferase</keyword>
<evidence type="ECO:0000256" key="2">
    <source>
        <dbReference type="ARBA" id="ARBA00004906"/>
    </source>
</evidence>
<protein>
    <recommendedName>
        <fullName evidence="3">RING-type E3 ubiquitin transferase</fullName>
        <ecNumber evidence="3">2.3.2.27</ecNumber>
    </recommendedName>
</protein>
<keyword evidence="9" id="KW-0862">Zinc</keyword>
<dbReference type="Pfam" id="PF13920">
    <property type="entry name" value="zf-C3HC4_3"/>
    <property type="match status" value="1"/>
</dbReference>
<evidence type="ECO:0000256" key="10">
    <source>
        <dbReference type="ARBA" id="ARBA00023288"/>
    </source>
</evidence>